<sequence>MVSFVHISIAQRDPISGRGNFGDREWDPIGIRTNPLTGENVKTFTVMAEERCTNKENGVCKRNVSTKNIFTGENCENYTVSPELKSPIKRVQREPSRNAITGENCATYDYNSEVKISKKRTPVKISNPLNGENVSAFMVSQEERPRTAKPYDRQNPLSGENVESYTYRLGESKRTVKKRDLSSPLTGDGSRGRSYTISIEEKHLSQPNLNINEHDSTHHTLSSKSLRNILTGENCITYNVCQEMRSEKVDTSYNIITGSENE</sequence>
<feature type="region of interest" description="Disordered" evidence="1">
    <location>
        <begin position="140"/>
        <end position="159"/>
    </location>
</feature>
<proteinExistence type="predicted"/>
<evidence type="ECO:0000313" key="2">
    <source>
        <dbReference type="EMBL" id="KGB32156.1"/>
    </source>
</evidence>
<feature type="region of interest" description="Disordered" evidence="1">
    <location>
        <begin position="171"/>
        <end position="193"/>
    </location>
</feature>
<feature type="compositionally biased region" description="Basic and acidic residues" evidence="1">
    <location>
        <begin position="141"/>
        <end position="152"/>
    </location>
</feature>
<feature type="compositionally biased region" description="Basic and acidic residues" evidence="1">
    <location>
        <begin position="171"/>
        <end position="181"/>
    </location>
</feature>
<organism evidence="2">
    <name type="scientific">Schistosoma haematobium</name>
    <name type="common">Blood fluke</name>
    <dbReference type="NCBI Taxonomy" id="6185"/>
    <lineage>
        <taxon>Eukaryota</taxon>
        <taxon>Metazoa</taxon>
        <taxon>Spiralia</taxon>
        <taxon>Lophotrochozoa</taxon>
        <taxon>Platyhelminthes</taxon>
        <taxon>Trematoda</taxon>
        <taxon>Digenea</taxon>
        <taxon>Strigeidida</taxon>
        <taxon>Schistosomatoidea</taxon>
        <taxon>Schistosomatidae</taxon>
        <taxon>Schistosoma</taxon>
    </lineage>
</organism>
<name>A0A095AEA3_SCHHA</name>
<gene>
    <name evidence="2" type="ORF">MS3_00292</name>
</gene>
<dbReference type="EMBL" id="KL250494">
    <property type="protein sequence ID" value="KGB32156.1"/>
    <property type="molecule type" value="Genomic_DNA"/>
</dbReference>
<accession>A0A095AEA3</accession>
<evidence type="ECO:0000256" key="1">
    <source>
        <dbReference type="SAM" id="MobiDB-lite"/>
    </source>
</evidence>
<reference evidence="2" key="1">
    <citation type="journal article" date="2012" name="Nat. Genet.">
        <title>Whole-genome sequence of Schistosoma haematobium.</title>
        <authorList>
            <person name="Young N.D."/>
            <person name="Jex A.R."/>
            <person name="Li B."/>
            <person name="Liu S."/>
            <person name="Yang L."/>
            <person name="Xiong Z."/>
            <person name="Li Y."/>
            <person name="Cantacessi C."/>
            <person name="Hall R.S."/>
            <person name="Xu X."/>
            <person name="Chen F."/>
            <person name="Wu X."/>
            <person name="Zerlotini A."/>
            <person name="Oliveira G."/>
            <person name="Hofmann A."/>
            <person name="Zhang G."/>
            <person name="Fang X."/>
            <person name="Kang Y."/>
            <person name="Campbell B.E."/>
            <person name="Loukas A."/>
            <person name="Ranganathan S."/>
            <person name="Rollinson D."/>
            <person name="Rinaldi G."/>
            <person name="Brindley P.J."/>
            <person name="Yang H."/>
            <person name="Wang J."/>
            <person name="Wang J."/>
            <person name="Gasser R.B."/>
        </authorList>
    </citation>
    <scope>NUCLEOTIDE SEQUENCE [LARGE SCALE GENOMIC DNA]</scope>
</reference>
<protein>
    <submittedName>
        <fullName evidence="2">Uncharacterized protein</fullName>
    </submittedName>
</protein>
<dbReference type="AlphaFoldDB" id="A0A095AEA3"/>